<keyword evidence="4" id="KW-1185">Reference proteome</keyword>
<keyword evidence="5" id="KW-0479">Metal-binding</keyword>
<dbReference type="KEGG" id="mtw:CQW49_07140"/>
<keyword evidence="5" id="KW-0106">Calcium</keyword>
<feature type="binding site" evidence="5">
    <location>
        <position position="265"/>
    </location>
    <ligand>
        <name>Ca(2+)</name>
        <dbReference type="ChEBI" id="CHEBI:29108"/>
    </ligand>
</feature>
<feature type="domain" description="Copper-binding protein MbnP-like" evidence="2">
    <location>
        <begin position="30"/>
        <end position="269"/>
    </location>
</feature>
<reference evidence="5" key="2">
    <citation type="journal article" date="2021" name="Proc. Natl. Acad. Sci. U.S.A.">
        <title>Copper binding by a unique family of metalloproteins is dependent on kynurenine formation.</title>
        <authorList>
            <person name="Manesis A.C."/>
            <person name="Jodts R.J."/>
            <person name="Hoffman B.M."/>
            <person name="Rosenzweig A.C."/>
        </authorList>
    </citation>
    <scope>X-RAY CRYSTALLOGRAPHY (2.04 ANGSTROMS) OF 26-324 IN COMPLEX WITH CA(2+) AND CU(2+)</scope>
    <scope>DISULFIDE BONDS</scope>
</reference>
<feature type="binding site" evidence="5">
    <location>
        <position position="269"/>
    </location>
    <ligand>
        <name>Cu(2+)</name>
        <dbReference type="ChEBI" id="CHEBI:29036"/>
    </ligand>
</feature>
<feature type="binding site" evidence="5">
    <location>
        <position position="261"/>
    </location>
    <ligand>
        <name>Ca(2+)</name>
        <dbReference type="ChEBI" id="CHEBI:29108"/>
    </ligand>
</feature>
<feature type="binding site" evidence="5">
    <location>
        <position position="267"/>
    </location>
    <ligand>
        <name>Ca(2+)</name>
        <dbReference type="ChEBI" id="CHEBI:29108"/>
    </ligand>
</feature>
<dbReference type="GO" id="GO:0046872">
    <property type="term" value="F:metal ion binding"/>
    <property type="evidence" value="ECO:0007669"/>
    <property type="project" value="UniProtKB-KW"/>
</dbReference>
<dbReference type="Proteomes" id="UP000230709">
    <property type="component" value="Chromosome"/>
</dbReference>
<evidence type="ECO:0000256" key="1">
    <source>
        <dbReference type="SAM" id="SignalP"/>
    </source>
</evidence>
<dbReference type="SMR" id="A0A2D2CY67"/>
<evidence type="ECO:0000313" key="3">
    <source>
        <dbReference type="EMBL" id="ATQ67688.1"/>
    </source>
</evidence>
<organism evidence="3 4">
    <name type="scientific">Methylosinus trichosporium (strain ATCC 35070 / NCIMB 11131 / UNIQEM 75 / OB3b)</name>
    <dbReference type="NCBI Taxonomy" id="595536"/>
    <lineage>
        <taxon>Bacteria</taxon>
        <taxon>Pseudomonadati</taxon>
        <taxon>Pseudomonadota</taxon>
        <taxon>Alphaproteobacteria</taxon>
        <taxon>Hyphomicrobiales</taxon>
        <taxon>Methylocystaceae</taxon>
        <taxon>Methylosinus</taxon>
    </lineage>
</organism>
<feature type="chain" id="PRO_5013770167" evidence="1">
    <location>
        <begin position="26"/>
        <end position="324"/>
    </location>
</feature>
<accession>A0A2D2CY67</accession>
<evidence type="ECO:0000313" key="4">
    <source>
        <dbReference type="Proteomes" id="UP000230709"/>
    </source>
</evidence>
<keyword evidence="5" id="KW-0002">3D-structure</keyword>
<feature type="disulfide bond" evidence="5">
    <location>
        <begin position="268"/>
        <end position="277"/>
    </location>
</feature>
<proteinExistence type="evidence at protein level"/>
<feature type="binding site" evidence="5">
    <location>
        <position position="274"/>
    </location>
    <ligand>
        <name>Ca(2+)</name>
        <dbReference type="ChEBI" id="CHEBI:29108"/>
    </ligand>
</feature>
<dbReference type="NCBIfam" id="TIGR04052">
    <property type="entry name" value="MbnP_like_WxW"/>
    <property type="match status" value="1"/>
</dbReference>
<feature type="binding site" evidence="5">
    <location>
        <position position="263"/>
    </location>
    <ligand>
        <name>Ca(2+)</name>
        <dbReference type="ChEBI" id="CHEBI:29108"/>
    </ligand>
</feature>
<reference evidence="4" key="1">
    <citation type="submission" date="2017-10" db="EMBL/GenBank/DDBJ databases">
        <title>Completed PacBio SMRT sequence of Methylosinus trichosporium OB3b reveals presence of a third large plasmid.</title>
        <authorList>
            <person name="Charles T.C."/>
            <person name="Lynch M.D.J."/>
            <person name="Heil J.R."/>
            <person name="Cheng J."/>
        </authorList>
    </citation>
    <scope>NUCLEOTIDE SEQUENCE [LARGE SCALE GENOMIC DNA]</scope>
    <source>
        <strain evidence="4">OB3b</strain>
    </source>
</reference>
<dbReference type="InterPro" id="IPR023977">
    <property type="entry name" value="MbnP-like"/>
</dbReference>
<sequence length="324" mass="33360">MWELHRARTATIAAGALIVAGAALAAGVKTQPVAVRFALVADGKEVGCGAPLANLGSGRLAGKLHEARLYVYGFELVDAKGKHTPIALTQNDWQYADVALLDFKDARGGNAACTPGNPAKNTTVVGAAPQGAYVGLAFSVGAPVESLVDGKPVFVNHSNVEAAPPPLDISGMAWNWQAGRRFVTIEVIPPAAVIKPDGSKSRTWMVHVGSTGCKGNPATGEIVACAHENRFPVVFDRFDPKTQRVELDLTTLFESSDISVDKGGAVGCMSALDDPDCPAVFRALGLNLADSAPGANDAGKPSRPGVSPIFSVGAAASKVAGGKQ</sequence>
<dbReference type="STRING" id="595536.GCA_000178815_03727"/>
<evidence type="ECO:0007829" key="5">
    <source>
        <dbReference type="PDB" id="7L6G"/>
    </source>
</evidence>
<gene>
    <name evidence="3" type="ORF">CQW49_07140</name>
</gene>
<evidence type="ECO:0000259" key="2">
    <source>
        <dbReference type="Pfam" id="PF20243"/>
    </source>
</evidence>
<name>A0A2D2CY67_METT3</name>
<dbReference type="InterPro" id="IPR046863">
    <property type="entry name" value="MbnP-like_dom"/>
</dbReference>
<dbReference type="PDB" id="7L6G">
    <property type="method" value="X-ray"/>
    <property type="resolution" value="2.04 A"/>
    <property type="chains" value="A/B/C/D/E/F=26-324"/>
</dbReference>
<dbReference type="AlphaFoldDB" id="A0A2D2CY67"/>
<protein>
    <submittedName>
        <fullName evidence="3">Metallo-mystery pair system four-Cys motif protein</fullName>
    </submittedName>
</protein>
<dbReference type="Pfam" id="PF20243">
    <property type="entry name" value="MbnP"/>
    <property type="match status" value="1"/>
</dbReference>
<keyword evidence="1" id="KW-0732">Signal</keyword>
<feature type="binding site" evidence="5">
    <location>
        <position position="207"/>
    </location>
    <ligand>
        <name>Cu(2+)</name>
        <dbReference type="ChEBI" id="CHEBI:29036"/>
    </ligand>
</feature>
<feature type="signal peptide" evidence="1">
    <location>
        <begin position="1"/>
        <end position="25"/>
    </location>
</feature>
<dbReference type="EMBL" id="CP023737">
    <property type="protein sequence ID" value="ATQ67688.1"/>
    <property type="molecule type" value="Genomic_DNA"/>
</dbReference>
<dbReference type="RefSeq" id="WP_003614734.1">
    <property type="nucleotide sequence ID" value="NZ_ADVE02000001.1"/>
</dbReference>
<feature type="binding site" evidence="5">
    <location>
        <position position="276"/>
    </location>
    <ligand>
        <name>Ca(2+)</name>
        <dbReference type="ChEBI" id="CHEBI:29108"/>
    </ligand>
</feature>
<feature type="disulfide bond" evidence="5">
    <location>
        <begin position="48"/>
        <end position="113"/>
    </location>
</feature>
<feature type="disulfide bond" evidence="5">
    <location>
        <begin position="213"/>
        <end position="225"/>
    </location>
</feature>